<comment type="caution">
    <text evidence="1">The sequence shown here is derived from an EMBL/GenBank/DDBJ whole genome shotgun (WGS) entry which is preliminary data.</text>
</comment>
<accession>A0ABX2KPA3</accession>
<protein>
    <submittedName>
        <fullName evidence="1">Uncharacterized protein</fullName>
    </submittedName>
</protein>
<organism evidence="1 2">
    <name type="scientific">Azospirillum formosense</name>
    <dbReference type="NCBI Taxonomy" id="861533"/>
    <lineage>
        <taxon>Bacteria</taxon>
        <taxon>Pseudomonadati</taxon>
        <taxon>Pseudomonadota</taxon>
        <taxon>Alphaproteobacteria</taxon>
        <taxon>Rhodospirillales</taxon>
        <taxon>Azospirillaceae</taxon>
        <taxon>Azospirillum</taxon>
    </lineage>
</organism>
<reference evidence="1 2" key="1">
    <citation type="submission" date="2019-10" db="EMBL/GenBank/DDBJ databases">
        <title>Genome sequence of Azospirillum formosense CC-Nfb-7.</title>
        <authorList>
            <person name="Ambrosini A."/>
            <person name="Sant'Anna F.H."/>
            <person name="Cassan F.D."/>
            <person name="Souza E.M."/>
            <person name="Passaglia L.M.P."/>
        </authorList>
    </citation>
    <scope>NUCLEOTIDE SEQUENCE [LARGE SCALE GENOMIC DNA]</scope>
    <source>
        <strain evidence="1 2">CC-NFb-7</strain>
    </source>
</reference>
<evidence type="ECO:0000313" key="2">
    <source>
        <dbReference type="Proteomes" id="UP000639419"/>
    </source>
</evidence>
<evidence type="ECO:0000313" key="1">
    <source>
        <dbReference type="EMBL" id="NUB18441.1"/>
    </source>
</evidence>
<keyword evidence="2" id="KW-1185">Reference proteome</keyword>
<proteinExistence type="predicted"/>
<dbReference type="Proteomes" id="UP000639419">
    <property type="component" value="Unassembled WGS sequence"/>
</dbReference>
<dbReference type="EMBL" id="WHOR01000017">
    <property type="protein sequence ID" value="NUB18441.1"/>
    <property type="molecule type" value="Genomic_DNA"/>
</dbReference>
<gene>
    <name evidence="1" type="ORF">GBZ26_04285</name>
</gene>
<sequence>MPDSLAADVAGWRFILRSPVAPSFYSKPGTPWLTPPEGCLRASDRWNLDGAFSTDRPVENGEQWAVARFEGGVWRVERCVPAATRPAVRDLLRLRVERLTAARRWTHGDLELLHSLLDGGTLAESVLLAGDEGRARSLRSLKALGLAGAASADGPELPDAAKALLADGAESVVWLDADAREIADGILSWHTRKQARAAARVSRGAEAKQRGDDIKDALTKAVQRAFPRIPKEAAAAAAARLAPGVKKLGRMPALQPIVDAVAEVRLERWRQAVASEPEVAKRLAAMEARGDANRALKRYRDQRAVERAEAELKEWRGDLGPVLSRRLGW</sequence>
<name>A0ABX2KPA3_9PROT</name>